<dbReference type="PANTHER" id="PTHR43244">
    <property type="match status" value="1"/>
</dbReference>
<dbReference type="Proteomes" id="UP001597063">
    <property type="component" value="Unassembled WGS sequence"/>
</dbReference>
<feature type="region of interest" description="Disordered" evidence="2">
    <location>
        <begin position="1"/>
        <end position="20"/>
    </location>
</feature>
<dbReference type="Pfam" id="PF00296">
    <property type="entry name" value="Bac_luciferase"/>
    <property type="match status" value="1"/>
</dbReference>
<comment type="caution">
    <text evidence="4">The sequence shown here is derived from an EMBL/GenBank/DDBJ whole genome shotgun (WGS) entry which is preliminary data.</text>
</comment>
<evidence type="ECO:0000256" key="1">
    <source>
        <dbReference type="ARBA" id="ARBA00023002"/>
    </source>
</evidence>
<dbReference type="RefSeq" id="WP_131759926.1">
    <property type="nucleotide sequence ID" value="NZ_CAACUY010000095.1"/>
</dbReference>
<dbReference type="Gene3D" id="3.20.20.30">
    <property type="entry name" value="Luciferase-like domain"/>
    <property type="match status" value="1"/>
</dbReference>
<dbReference type="PANTHER" id="PTHR43244:SF1">
    <property type="entry name" value="5,10-METHYLENETETRAHYDROMETHANOPTERIN REDUCTASE"/>
    <property type="match status" value="1"/>
</dbReference>
<evidence type="ECO:0000259" key="3">
    <source>
        <dbReference type="Pfam" id="PF00296"/>
    </source>
</evidence>
<sequence length="333" mass="34934">MTVHPAGHDLQTAPGPAPLLLGPGTDSTATIMDRVRLAEDVGLERLWLDQMPGVHDAGVVAAACLAATERMTVGTAVLPVTARHPVAMGQLATGLAAMSGGRFTLGVGAGHPFVNEFVLGLPPSPPLAATREYLSVLRSYLRDGRVDFAGEHYSAHASNETPEGPDIPVFLGAVRPGMIRLAVEQADGLLLWLAPPRYVAEHVLPVVREACAEIGRDPATLPVYAIVSAYLADDHPDAYAGLEVMITRYAMMPAYRHIMEASGHRERLAAGDIDRAMIDDLVIVGDADDAAARLAAYREAGCTPVIAAALGSGVLQIDGADAFARFVKAVSVG</sequence>
<gene>
    <name evidence="4" type="ORF">ACFQZM_18285</name>
</gene>
<protein>
    <submittedName>
        <fullName evidence="4">LLM class flavin-dependent oxidoreductase</fullName>
    </submittedName>
</protein>
<reference evidence="5" key="1">
    <citation type="journal article" date="2019" name="Int. J. Syst. Evol. Microbiol.">
        <title>The Global Catalogue of Microorganisms (GCM) 10K type strain sequencing project: providing services to taxonomists for standard genome sequencing and annotation.</title>
        <authorList>
            <consortium name="The Broad Institute Genomics Platform"/>
            <consortium name="The Broad Institute Genome Sequencing Center for Infectious Disease"/>
            <person name="Wu L."/>
            <person name="Ma J."/>
        </authorList>
    </citation>
    <scope>NUCLEOTIDE SEQUENCE [LARGE SCALE GENOMIC DNA]</scope>
    <source>
        <strain evidence="5">JCM 9371</strain>
    </source>
</reference>
<evidence type="ECO:0000313" key="4">
    <source>
        <dbReference type="EMBL" id="MFD0686456.1"/>
    </source>
</evidence>
<organism evidence="4 5">
    <name type="scientific">Actinomadura fibrosa</name>
    <dbReference type="NCBI Taxonomy" id="111802"/>
    <lineage>
        <taxon>Bacteria</taxon>
        <taxon>Bacillati</taxon>
        <taxon>Actinomycetota</taxon>
        <taxon>Actinomycetes</taxon>
        <taxon>Streptosporangiales</taxon>
        <taxon>Thermomonosporaceae</taxon>
        <taxon>Actinomadura</taxon>
    </lineage>
</organism>
<dbReference type="InterPro" id="IPR050564">
    <property type="entry name" value="F420-G6PD/mer"/>
</dbReference>
<evidence type="ECO:0000313" key="5">
    <source>
        <dbReference type="Proteomes" id="UP001597063"/>
    </source>
</evidence>
<dbReference type="SUPFAM" id="SSF51679">
    <property type="entry name" value="Bacterial luciferase-like"/>
    <property type="match status" value="1"/>
</dbReference>
<keyword evidence="1" id="KW-0560">Oxidoreductase</keyword>
<dbReference type="InterPro" id="IPR011251">
    <property type="entry name" value="Luciferase-like_dom"/>
</dbReference>
<keyword evidence="5" id="KW-1185">Reference proteome</keyword>
<dbReference type="EMBL" id="JBHTGP010000010">
    <property type="protein sequence ID" value="MFD0686456.1"/>
    <property type="molecule type" value="Genomic_DNA"/>
</dbReference>
<dbReference type="InterPro" id="IPR036661">
    <property type="entry name" value="Luciferase-like_sf"/>
</dbReference>
<accession>A0ABW2XQA8</accession>
<proteinExistence type="predicted"/>
<feature type="domain" description="Luciferase-like" evidence="3">
    <location>
        <begin position="24"/>
        <end position="302"/>
    </location>
</feature>
<name>A0ABW2XQA8_9ACTN</name>
<evidence type="ECO:0000256" key="2">
    <source>
        <dbReference type="SAM" id="MobiDB-lite"/>
    </source>
</evidence>